<comment type="caution">
    <text evidence="5">The sequence shown here is derived from an EMBL/GenBank/DDBJ whole genome shotgun (WGS) entry which is preliminary data.</text>
</comment>
<dbReference type="PANTHER" id="PTHR11559">
    <property type="entry name" value="CARBOXYLESTERASE"/>
    <property type="match status" value="1"/>
</dbReference>
<protein>
    <recommendedName>
        <fullName evidence="3">Carboxylic ester hydrolase</fullName>
        <ecNumber evidence="3">3.1.1.-</ecNumber>
    </recommendedName>
</protein>
<evidence type="ECO:0000256" key="2">
    <source>
        <dbReference type="ARBA" id="ARBA00022801"/>
    </source>
</evidence>
<reference evidence="5 6" key="1">
    <citation type="submission" date="2019-03" db="EMBL/GenBank/DDBJ databases">
        <title>Draft genome sequences of novel Actinobacteria.</title>
        <authorList>
            <person name="Sahin N."/>
            <person name="Ay H."/>
            <person name="Saygin H."/>
        </authorList>
    </citation>
    <scope>NUCLEOTIDE SEQUENCE [LARGE SCALE GENOMIC DNA]</scope>
    <source>
        <strain evidence="5 6">JCM 13523</strain>
    </source>
</reference>
<evidence type="ECO:0000256" key="3">
    <source>
        <dbReference type="RuleBase" id="RU361235"/>
    </source>
</evidence>
<dbReference type="GO" id="GO:0016787">
    <property type="term" value="F:hydrolase activity"/>
    <property type="evidence" value="ECO:0007669"/>
    <property type="project" value="UniProtKB-KW"/>
</dbReference>
<comment type="similarity">
    <text evidence="1 3">Belongs to the type-B carboxylesterase/lipase family.</text>
</comment>
<dbReference type="EC" id="3.1.1.-" evidence="3"/>
<organism evidence="5 6">
    <name type="scientific">Kribbella antibiotica</name>
    <dbReference type="NCBI Taxonomy" id="190195"/>
    <lineage>
        <taxon>Bacteria</taxon>
        <taxon>Bacillati</taxon>
        <taxon>Actinomycetota</taxon>
        <taxon>Actinomycetes</taxon>
        <taxon>Propionibacteriales</taxon>
        <taxon>Kribbellaceae</taxon>
        <taxon>Kribbella</taxon>
    </lineage>
</organism>
<name>A0A4R4ZVK0_9ACTN</name>
<keyword evidence="6" id="KW-1185">Reference proteome</keyword>
<accession>A0A4R4ZVK0</accession>
<evidence type="ECO:0000313" key="6">
    <source>
        <dbReference type="Proteomes" id="UP000295124"/>
    </source>
</evidence>
<evidence type="ECO:0000256" key="1">
    <source>
        <dbReference type="ARBA" id="ARBA00005964"/>
    </source>
</evidence>
<dbReference type="InterPro" id="IPR050309">
    <property type="entry name" value="Type-B_Carboxylest/Lipase"/>
</dbReference>
<dbReference type="InterPro" id="IPR002018">
    <property type="entry name" value="CarbesteraseB"/>
</dbReference>
<evidence type="ECO:0000313" key="5">
    <source>
        <dbReference type="EMBL" id="TDD63203.1"/>
    </source>
</evidence>
<dbReference type="Proteomes" id="UP000295124">
    <property type="component" value="Unassembled WGS sequence"/>
</dbReference>
<dbReference type="Pfam" id="PF00135">
    <property type="entry name" value="COesterase"/>
    <property type="match status" value="1"/>
</dbReference>
<dbReference type="PROSITE" id="PS00122">
    <property type="entry name" value="CARBOXYLESTERASE_B_1"/>
    <property type="match status" value="1"/>
</dbReference>
<dbReference type="RefSeq" id="WP_132164223.1">
    <property type="nucleotide sequence ID" value="NZ_SMKX01000002.1"/>
</dbReference>
<feature type="domain" description="Carboxylesterase type B" evidence="4">
    <location>
        <begin position="3"/>
        <end position="448"/>
    </location>
</feature>
<dbReference type="EMBL" id="SMKX01000002">
    <property type="protein sequence ID" value="TDD63203.1"/>
    <property type="molecule type" value="Genomic_DNA"/>
</dbReference>
<sequence>MTDPVVQTPYGPVLGAVTEHGAVFRAVPYAAPPVGELRFQPPAPVAPWTEVRDAREAGATAPQSGESSELLPNVVIAGDDYLHVNVWTPDVSGSAPVLVFIHGGAFVTGSNALSGYDGSAFARDGVVIVVINYRLGANGFLWFGEGVANLGLLDQVAALKWVRDSIAAFGGDPAAVTVMGESAGAMSVGALMTMPSAQGLFDRAIMESGAGHHAITPAGALTVGRRLAKALGVAPTREAVATASTDALIAAQAAVSAQLGKSPFRRTWGDVATNLMPFEPVIDGEVLPELPIRAMENGAGRDIDVLVGYNTQEGRLFFIELPENGWKTRLTTFVMSRLFGLGRKDRAAYRAWMASDYEVLVALLTDAVYRIPAINLAEAHGRAHVYRFSWESPAYDGRLGASHAMELPYVFDNLADSNWAGLLGGPGSQEVATRMHATWVAFVKTGDPGWPSYVDGRVEQEFGGDGKLVADVHPESRALWAGRR</sequence>
<dbReference type="Gene3D" id="3.40.50.1820">
    <property type="entry name" value="alpha/beta hydrolase"/>
    <property type="match status" value="1"/>
</dbReference>
<dbReference type="OrthoDB" id="3199405at2"/>
<evidence type="ECO:0000259" key="4">
    <source>
        <dbReference type="Pfam" id="PF00135"/>
    </source>
</evidence>
<gene>
    <name evidence="5" type="ORF">E1263_00810</name>
</gene>
<dbReference type="AlphaFoldDB" id="A0A4R4ZVK0"/>
<proteinExistence type="inferred from homology"/>
<dbReference type="InterPro" id="IPR029058">
    <property type="entry name" value="AB_hydrolase_fold"/>
</dbReference>
<keyword evidence="2 3" id="KW-0378">Hydrolase</keyword>
<dbReference type="InterPro" id="IPR019826">
    <property type="entry name" value="Carboxylesterase_B_AS"/>
</dbReference>
<dbReference type="SUPFAM" id="SSF53474">
    <property type="entry name" value="alpha/beta-Hydrolases"/>
    <property type="match status" value="1"/>
</dbReference>